<feature type="domain" description="TRAF3-interacting protein 1 N-terminal" evidence="12">
    <location>
        <begin position="10"/>
        <end position="117"/>
    </location>
</feature>
<dbReference type="PANTHER" id="PTHR31363:SF0">
    <property type="entry name" value="TRAF3-INTERACTING PROTEIN 1"/>
    <property type="match status" value="1"/>
</dbReference>
<reference evidence="14" key="1">
    <citation type="submission" date="2020-11" db="EMBL/GenBank/DDBJ databases">
        <authorList>
            <person name="Whiteford S."/>
        </authorList>
    </citation>
    <scope>NUCLEOTIDE SEQUENCE</scope>
</reference>
<proteinExistence type="inferred from homology"/>
<sequence>MEKELDQDIIKATQNALGKYVKRPPLSEKLLKKPPFRFLHDIVTSVLKSTGFFEGLFDESELVSDNVKDRETKILFLNKVITVVGLTTGQPLSVKPSKIVAGQEADKTNELLQSIAYALDNKLTSHDAVKKFKDGTTKTEKSEKKGKDTTKTVKKNEESKLTLKKTDNLKSIQKDVNNEKSTKAKNEKSVTNSTKSKTTKVEKANDKLTVKKESLPKPSSKQVKVNKLGKSNKDGVDGIDKQNSNENSKNKVDHEESETITNKIELEISEKNGVMEEDLNKEREGVDAPLNSSYVIAENDINSSLSSQDLMEPDLKAVESKDIANDSKKQTDYNDSQEPKEAVDANSYEATSKNLNDELVQDLKVKPEPIKLIKDVKSSSLDEAPNVKPSEKSGVVSRPQSVRPSSSRPGAPRLREKHDYVLNGNENLIVGKVNIIQENMSIDEEDDSSIIIVDPKADVAPEESLQMSSNQHGHLVQQILDSTKEFSQSTGKTEIEWQFDALKAKEASSQEIEQLRFNIQALSRIANPLGKLLDHIQEDVEVMRQELQQWTKTYEDAAKELTKQKICKMKNIDPGRWGSGQHMLTRVCNSGLTSEMQQPTLEPRGPAQSAPYDDTACNTWRGI</sequence>
<keyword evidence="4" id="KW-0970">Cilium biogenesis/degradation</keyword>
<feature type="compositionally biased region" description="Low complexity" evidence="11">
    <location>
        <begin position="393"/>
        <end position="410"/>
    </location>
</feature>
<evidence type="ECO:0000256" key="6">
    <source>
        <dbReference type="ARBA" id="ARBA00023212"/>
    </source>
</evidence>
<evidence type="ECO:0000259" key="13">
    <source>
        <dbReference type="Pfam" id="PF17749"/>
    </source>
</evidence>
<dbReference type="FunFam" id="1.10.418.50:FF:000001">
    <property type="entry name" value="TRAF3-interacting protein 1 isoform X1"/>
    <property type="match status" value="1"/>
</dbReference>
<feature type="compositionally biased region" description="Polar residues" evidence="11">
    <location>
        <begin position="290"/>
        <end position="309"/>
    </location>
</feature>
<name>A0A8S4G0F7_PLUXY</name>
<feature type="domain" description="TRAF3-interacting protein 1 C-terminal" evidence="13">
    <location>
        <begin position="470"/>
        <end position="567"/>
    </location>
</feature>
<feature type="region of interest" description="Disordered" evidence="11">
    <location>
        <begin position="595"/>
        <end position="614"/>
    </location>
</feature>
<dbReference type="GO" id="GO:0008017">
    <property type="term" value="F:microtubule binding"/>
    <property type="evidence" value="ECO:0007669"/>
    <property type="project" value="InterPro"/>
</dbReference>
<comment type="similarity">
    <text evidence="8">Belongs to the TRAF3IP1 family.</text>
</comment>
<dbReference type="GO" id="GO:0070507">
    <property type="term" value="P:regulation of microtubule cytoskeleton organization"/>
    <property type="evidence" value="ECO:0007669"/>
    <property type="project" value="TreeGrafter"/>
</dbReference>
<dbReference type="GO" id="GO:0060271">
    <property type="term" value="P:cilium assembly"/>
    <property type="evidence" value="ECO:0007669"/>
    <property type="project" value="TreeGrafter"/>
</dbReference>
<dbReference type="Pfam" id="PF17749">
    <property type="entry name" value="MIP-T3_C"/>
    <property type="match status" value="1"/>
</dbReference>
<dbReference type="GO" id="GO:0005930">
    <property type="term" value="C:axoneme"/>
    <property type="evidence" value="ECO:0007669"/>
    <property type="project" value="UniProtKB-SubCell"/>
</dbReference>
<evidence type="ECO:0000256" key="10">
    <source>
        <dbReference type="SAM" id="Coils"/>
    </source>
</evidence>
<dbReference type="Gene3D" id="1.10.418.50">
    <property type="entry name" value="Microtubule-binding protein MIP-T3"/>
    <property type="match status" value="1"/>
</dbReference>
<evidence type="ECO:0000259" key="12">
    <source>
        <dbReference type="Pfam" id="PF10243"/>
    </source>
</evidence>
<feature type="coiled-coil region" evidence="10">
    <location>
        <begin position="533"/>
        <end position="560"/>
    </location>
</feature>
<keyword evidence="3" id="KW-0963">Cytoplasm</keyword>
<evidence type="ECO:0000256" key="5">
    <source>
        <dbReference type="ARBA" id="ARBA00023054"/>
    </source>
</evidence>
<evidence type="ECO:0000256" key="8">
    <source>
        <dbReference type="ARBA" id="ARBA00043971"/>
    </source>
</evidence>
<feature type="region of interest" description="Disordered" evidence="11">
    <location>
        <begin position="134"/>
        <end position="350"/>
    </location>
</feature>
<dbReference type="GO" id="GO:0030992">
    <property type="term" value="C:intraciliary transport particle B"/>
    <property type="evidence" value="ECO:0007669"/>
    <property type="project" value="TreeGrafter"/>
</dbReference>
<comment type="subcellular location">
    <subcellularLocation>
        <location evidence="2">Cytoplasm</location>
        <location evidence="2">Cytoskeleton</location>
        <location evidence="2">Cilium axoneme</location>
    </subcellularLocation>
    <subcellularLocation>
        <location evidence="1">Cytoplasm</location>
        <location evidence="1">Cytoskeleton</location>
        <location evidence="1">Cilium basal body</location>
    </subcellularLocation>
</comment>
<gene>
    <name evidence="14" type="ORF">PLXY2_LOCUS11152</name>
</gene>
<evidence type="ECO:0000256" key="2">
    <source>
        <dbReference type="ARBA" id="ARBA00004430"/>
    </source>
</evidence>
<evidence type="ECO:0000256" key="11">
    <source>
        <dbReference type="SAM" id="MobiDB-lite"/>
    </source>
</evidence>
<evidence type="ECO:0000256" key="4">
    <source>
        <dbReference type="ARBA" id="ARBA00022794"/>
    </source>
</evidence>
<keyword evidence="15" id="KW-1185">Reference proteome</keyword>
<evidence type="ECO:0000256" key="3">
    <source>
        <dbReference type="ARBA" id="ARBA00022490"/>
    </source>
</evidence>
<evidence type="ECO:0000256" key="1">
    <source>
        <dbReference type="ARBA" id="ARBA00004120"/>
    </source>
</evidence>
<dbReference type="GO" id="GO:0048731">
    <property type="term" value="P:system development"/>
    <property type="evidence" value="ECO:0007669"/>
    <property type="project" value="UniProtKB-ARBA"/>
</dbReference>
<dbReference type="GO" id="GO:0042073">
    <property type="term" value="P:intraciliary transport"/>
    <property type="evidence" value="ECO:0007669"/>
    <property type="project" value="TreeGrafter"/>
</dbReference>
<dbReference type="EMBL" id="CAJHNJ030000054">
    <property type="protein sequence ID" value="CAG9132877.1"/>
    <property type="molecule type" value="Genomic_DNA"/>
</dbReference>
<dbReference type="InterPro" id="IPR042576">
    <property type="entry name" value="TRAF3IP1_N_sf"/>
</dbReference>
<feature type="compositionally biased region" description="Basic and acidic residues" evidence="11">
    <location>
        <begin position="134"/>
        <end position="188"/>
    </location>
</feature>
<dbReference type="PANTHER" id="PTHR31363">
    <property type="entry name" value="TRAF3-INTERACTING PROTEIN 1"/>
    <property type="match status" value="1"/>
</dbReference>
<evidence type="ECO:0000313" key="15">
    <source>
        <dbReference type="Proteomes" id="UP000653454"/>
    </source>
</evidence>
<protein>
    <recommendedName>
        <fullName evidence="9">TRAF3-interacting protein 1</fullName>
    </recommendedName>
</protein>
<organism evidence="14 15">
    <name type="scientific">Plutella xylostella</name>
    <name type="common">Diamondback moth</name>
    <name type="synonym">Plutella maculipennis</name>
    <dbReference type="NCBI Taxonomy" id="51655"/>
    <lineage>
        <taxon>Eukaryota</taxon>
        <taxon>Metazoa</taxon>
        <taxon>Ecdysozoa</taxon>
        <taxon>Arthropoda</taxon>
        <taxon>Hexapoda</taxon>
        <taxon>Insecta</taxon>
        <taxon>Pterygota</taxon>
        <taxon>Neoptera</taxon>
        <taxon>Endopterygota</taxon>
        <taxon>Lepidoptera</taxon>
        <taxon>Glossata</taxon>
        <taxon>Ditrysia</taxon>
        <taxon>Yponomeutoidea</taxon>
        <taxon>Plutellidae</taxon>
        <taxon>Plutella</taxon>
    </lineage>
</organism>
<evidence type="ECO:0000313" key="14">
    <source>
        <dbReference type="EMBL" id="CAG9132877.1"/>
    </source>
</evidence>
<feature type="compositionally biased region" description="Basic and acidic residues" evidence="11">
    <location>
        <begin position="199"/>
        <end position="215"/>
    </location>
</feature>
<dbReference type="InterPro" id="IPR040468">
    <property type="entry name" value="TRAF3IP1_N"/>
</dbReference>
<evidence type="ECO:0000256" key="9">
    <source>
        <dbReference type="ARBA" id="ARBA00070492"/>
    </source>
</evidence>
<dbReference type="GO" id="GO:0036064">
    <property type="term" value="C:ciliary basal body"/>
    <property type="evidence" value="ECO:0007669"/>
    <property type="project" value="TreeGrafter"/>
</dbReference>
<dbReference type="InterPro" id="IPR018799">
    <property type="entry name" value="TRAF3IP1"/>
</dbReference>
<keyword evidence="5 10" id="KW-0175">Coiled coil</keyword>
<keyword evidence="6" id="KW-0206">Cytoskeleton</keyword>
<accession>A0A8S4G0F7</accession>
<keyword evidence="7" id="KW-0966">Cell projection</keyword>
<dbReference type="GO" id="GO:0048513">
    <property type="term" value="P:animal organ development"/>
    <property type="evidence" value="ECO:0007669"/>
    <property type="project" value="UniProtKB-ARBA"/>
</dbReference>
<dbReference type="Pfam" id="PF10243">
    <property type="entry name" value="MIP-T3"/>
    <property type="match status" value="1"/>
</dbReference>
<comment type="caution">
    <text evidence="14">The sequence shown here is derived from an EMBL/GenBank/DDBJ whole genome shotgun (WGS) entry which is preliminary data.</text>
</comment>
<evidence type="ECO:0000256" key="7">
    <source>
        <dbReference type="ARBA" id="ARBA00023273"/>
    </source>
</evidence>
<dbReference type="InterPro" id="IPR041476">
    <property type="entry name" value="TRAF3IP1_C"/>
</dbReference>
<feature type="compositionally biased region" description="Basic and acidic residues" evidence="11">
    <location>
        <begin position="264"/>
        <end position="286"/>
    </location>
</feature>
<dbReference type="AlphaFoldDB" id="A0A8S4G0F7"/>
<dbReference type="Proteomes" id="UP000653454">
    <property type="component" value="Unassembled WGS sequence"/>
</dbReference>
<feature type="compositionally biased region" description="Basic and acidic residues" evidence="11">
    <location>
        <begin position="313"/>
        <end position="343"/>
    </location>
</feature>
<feature type="compositionally biased region" description="Basic and acidic residues" evidence="11">
    <location>
        <begin position="231"/>
        <end position="240"/>
    </location>
</feature>
<feature type="region of interest" description="Disordered" evidence="11">
    <location>
        <begin position="376"/>
        <end position="415"/>
    </location>
</feature>